<sequence>MAVVVAGLAVGLVLLFGPRALVMSGFTGERGTVAVDECAHEVESGPRGCRGQFTPDGALAPVTRVSVADAHGIGEGQHVTVYREGTLANQREVWRLVLLLSALLICVVALVVFAVSIGLQAVRRQPWRTWEALGRGFATALGVGVPVLVLAVVLYLVG</sequence>
<evidence type="ECO:0000313" key="3">
    <source>
        <dbReference type="Proteomes" id="UP001205185"/>
    </source>
</evidence>
<comment type="caution">
    <text evidence="2">The sequence shown here is derived from an EMBL/GenBank/DDBJ whole genome shotgun (WGS) entry which is preliminary data.</text>
</comment>
<name>A0ABT1IFC1_9PSEU</name>
<protein>
    <submittedName>
        <fullName evidence="2">Uncharacterized protein</fullName>
    </submittedName>
</protein>
<reference evidence="2 3" key="1">
    <citation type="submission" date="2022-06" db="EMBL/GenBank/DDBJ databases">
        <title>Genomic Encyclopedia of Archaeal and Bacterial Type Strains, Phase II (KMG-II): from individual species to whole genera.</title>
        <authorList>
            <person name="Goeker M."/>
        </authorList>
    </citation>
    <scope>NUCLEOTIDE SEQUENCE [LARGE SCALE GENOMIC DNA]</scope>
    <source>
        <strain evidence="2 3">DSM 44255</strain>
    </source>
</reference>
<feature type="transmembrane region" description="Helical" evidence="1">
    <location>
        <begin position="93"/>
        <end position="115"/>
    </location>
</feature>
<keyword evidence="3" id="KW-1185">Reference proteome</keyword>
<keyword evidence="1" id="KW-0812">Transmembrane</keyword>
<accession>A0ABT1IFC1</accession>
<dbReference type="EMBL" id="JAMTCO010000009">
    <property type="protein sequence ID" value="MCP2271343.1"/>
    <property type="molecule type" value="Genomic_DNA"/>
</dbReference>
<feature type="transmembrane region" description="Helical" evidence="1">
    <location>
        <begin position="136"/>
        <end position="157"/>
    </location>
</feature>
<keyword evidence="1" id="KW-1133">Transmembrane helix</keyword>
<organism evidence="2 3">
    <name type="scientific">Actinokineospora diospyrosa</name>
    <dbReference type="NCBI Taxonomy" id="103728"/>
    <lineage>
        <taxon>Bacteria</taxon>
        <taxon>Bacillati</taxon>
        <taxon>Actinomycetota</taxon>
        <taxon>Actinomycetes</taxon>
        <taxon>Pseudonocardiales</taxon>
        <taxon>Pseudonocardiaceae</taxon>
        <taxon>Actinokineospora</taxon>
    </lineage>
</organism>
<evidence type="ECO:0000313" key="2">
    <source>
        <dbReference type="EMBL" id="MCP2271343.1"/>
    </source>
</evidence>
<gene>
    <name evidence="2" type="ORF">LV75_003857</name>
</gene>
<keyword evidence="1" id="KW-0472">Membrane</keyword>
<evidence type="ECO:0000256" key="1">
    <source>
        <dbReference type="SAM" id="Phobius"/>
    </source>
</evidence>
<proteinExistence type="predicted"/>
<dbReference type="Proteomes" id="UP001205185">
    <property type="component" value="Unassembled WGS sequence"/>
</dbReference>